<sequence length="716" mass="81208">MTTNASQPSDIPIETVVQDVSVRDTFISETSIQETSLAEQLSEHAIVHHTRPLIENLPDAGFAKPHIDALASLLDDITGISAHSDLGHTLGMNLKSGVALSPVQAAKCLTELMRTHSFIYAVARAVKDLLERKGQVEIVYAGTGPYGLLLLPLLACLKDSRIQATLIDIHEENVQAVRAVVSHLNIASNIRSIEQEDATCWTPPSGRKFDIVLSETMNWMLNNEPQVMIFSHLVQYLRDEHSTLIPQKVVMDACLYNAAESNQFRMGKRKEPPQESRLGVVGCLDREAAGTIANGDRTMLNARITIPDPLPPDQTTLKFRTEIQIYQDFWLRDGQCSLNTPMCFGQSDFHPGDVVSLSYIYGESTETTPGYDIRFPPRKKVIDEPVSDQEVGELGIIHLKRLWHKLRLQREGKLTGDDAKNEWNRDLLLMDLLHLGLQDCLSWIFQEASTFSQFEQWVLDKNGGQISRERIKEINTAMSGGPERRSKGQEKRGYLSPEQHIFWEENGFLVVENVLDRDQCQKTVDLIYRFLDKTQDNPESWYQDHPSQQNIMVQLFQDPILEMNRRSLKAQRVFFDLWQSENLRFSTDRVGFNPPETSQYKFPGTRLHWDLDFSCPLTFGTQGLFYLTDVAENQGAFRCVPGFHHRLRDWLKDLPLQADPNLQDLSALPVRHVAAPAGSLVVWHQFLPHGSSPNTAATPRIVQYFNMLSVNRQAMT</sequence>
<dbReference type="PANTHER" id="PTHR31630">
    <property type="entry name" value="PHYTANOYL-COA DIOXYGENASE-RELATED-RELATED"/>
    <property type="match status" value="1"/>
</dbReference>
<dbReference type="RefSeq" id="WP_343843865.1">
    <property type="nucleotide sequence ID" value="NZ_BAAAEI010000006.1"/>
</dbReference>
<organism evidence="1 2">
    <name type="scientific">Bowmanella denitrificans</name>
    <dbReference type="NCBI Taxonomy" id="366582"/>
    <lineage>
        <taxon>Bacteria</taxon>
        <taxon>Pseudomonadati</taxon>
        <taxon>Pseudomonadota</taxon>
        <taxon>Gammaproteobacteria</taxon>
        <taxon>Alteromonadales</taxon>
        <taxon>Alteromonadaceae</taxon>
        <taxon>Bowmanella</taxon>
    </lineage>
</organism>
<protein>
    <submittedName>
        <fullName evidence="1">Phytanoyl-CoA dioxygenase family protein</fullName>
    </submittedName>
</protein>
<comment type="caution">
    <text evidence="1">The sequence shown here is derived from an EMBL/GenBank/DDBJ whole genome shotgun (WGS) entry which is preliminary data.</text>
</comment>
<dbReference type="GO" id="GO:0051213">
    <property type="term" value="F:dioxygenase activity"/>
    <property type="evidence" value="ECO:0007669"/>
    <property type="project" value="UniProtKB-KW"/>
</dbReference>
<dbReference type="InterPro" id="IPR029063">
    <property type="entry name" value="SAM-dependent_MTases_sf"/>
</dbReference>
<evidence type="ECO:0000313" key="1">
    <source>
        <dbReference type="EMBL" id="GAA0352323.1"/>
    </source>
</evidence>
<keyword evidence="1" id="KW-0223">Dioxygenase</keyword>
<dbReference type="Gene3D" id="3.40.50.150">
    <property type="entry name" value="Vaccinia Virus protein VP39"/>
    <property type="match status" value="1"/>
</dbReference>
<dbReference type="Proteomes" id="UP001501757">
    <property type="component" value="Unassembled WGS sequence"/>
</dbReference>
<name>A0ABN0X0X2_9ALTE</name>
<dbReference type="SUPFAM" id="SSF51197">
    <property type="entry name" value="Clavaminate synthase-like"/>
    <property type="match status" value="1"/>
</dbReference>
<keyword evidence="2" id="KW-1185">Reference proteome</keyword>
<proteinExistence type="predicted"/>
<keyword evidence="1" id="KW-0560">Oxidoreductase</keyword>
<accession>A0ABN0X0X2</accession>
<dbReference type="PANTHER" id="PTHR31630:SF6">
    <property type="entry name" value="PHYTANOYL-COA DIOXYGENASE-RELATED"/>
    <property type="match status" value="1"/>
</dbReference>
<gene>
    <name evidence="1" type="ORF">GCM10009092_15890</name>
</gene>
<dbReference type="InterPro" id="IPR008775">
    <property type="entry name" value="Phytyl_CoA_dOase-like"/>
</dbReference>
<dbReference type="Gene3D" id="2.60.120.620">
    <property type="entry name" value="q2cbj1_9rhob like domain"/>
    <property type="match status" value="1"/>
</dbReference>
<dbReference type="Pfam" id="PF05721">
    <property type="entry name" value="PhyH"/>
    <property type="match status" value="1"/>
</dbReference>
<reference evidence="1 2" key="1">
    <citation type="journal article" date="2019" name="Int. J. Syst. Evol. Microbiol.">
        <title>The Global Catalogue of Microorganisms (GCM) 10K type strain sequencing project: providing services to taxonomists for standard genome sequencing and annotation.</title>
        <authorList>
            <consortium name="The Broad Institute Genomics Platform"/>
            <consortium name="The Broad Institute Genome Sequencing Center for Infectious Disease"/>
            <person name="Wu L."/>
            <person name="Ma J."/>
        </authorList>
    </citation>
    <scope>NUCLEOTIDE SEQUENCE [LARGE SCALE GENOMIC DNA]</scope>
    <source>
        <strain evidence="1 2">JCM 13378</strain>
    </source>
</reference>
<dbReference type="EMBL" id="BAAAEI010000006">
    <property type="protein sequence ID" value="GAA0352323.1"/>
    <property type="molecule type" value="Genomic_DNA"/>
</dbReference>
<evidence type="ECO:0000313" key="2">
    <source>
        <dbReference type="Proteomes" id="UP001501757"/>
    </source>
</evidence>
<dbReference type="SUPFAM" id="SSF53335">
    <property type="entry name" value="S-adenosyl-L-methionine-dependent methyltransferases"/>
    <property type="match status" value="1"/>
</dbReference>